<evidence type="ECO:0000259" key="1">
    <source>
        <dbReference type="PROSITE" id="PS51977"/>
    </source>
</evidence>
<proteinExistence type="predicted"/>
<protein>
    <submittedName>
        <fullName evidence="2">Polymerase</fullName>
    </submittedName>
</protein>
<evidence type="ECO:0000313" key="3">
    <source>
        <dbReference type="Proteomes" id="UP000221168"/>
    </source>
</evidence>
<dbReference type="AlphaFoldDB" id="A0A2G1QGR3"/>
<dbReference type="PROSITE" id="PS51977">
    <property type="entry name" value="WGR"/>
    <property type="match status" value="1"/>
</dbReference>
<dbReference type="SMART" id="SM00773">
    <property type="entry name" value="WGR"/>
    <property type="match status" value="1"/>
</dbReference>
<feature type="domain" description="WGR" evidence="1">
    <location>
        <begin position="1"/>
        <end position="82"/>
    </location>
</feature>
<dbReference type="InterPro" id="IPR049809">
    <property type="entry name" value="YehF/YfeS-like_WGR"/>
</dbReference>
<dbReference type="Pfam" id="PF05406">
    <property type="entry name" value="WGR"/>
    <property type="match status" value="1"/>
</dbReference>
<reference evidence="2 3" key="1">
    <citation type="submission" date="2017-10" db="EMBL/GenBank/DDBJ databases">
        <title>Sedimentibacterium mangrovi gen. nov., sp. nov., a novel member of family Phyllobacteriacea isolated from mangrove sediment.</title>
        <authorList>
            <person name="Liao H."/>
            <person name="Tian Y."/>
        </authorList>
    </citation>
    <scope>NUCLEOTIDE SEQUENCE [LARGE SCALE GENOMIC DNA]</scope>
    <source>
        <strain evidence="2 3">X9-2-2</strain>
    </source>
</reference>
<dbReference type="Gene3D" id="2.20.140.10">
    <property type="entry name" value="WGR domain"/>
    <property type="match status" value="1"/>
</dbReference>
<dbReference type="CDD" id="cd07996">
    <property type="entry name" value="WGR_MMR_like"/>
    <property type="match status" value="1"/>
</dbReference>
<accession>A0A2G1QGR3</accession>
<dbReference type="InterPro" id="IPR008893">
    <property type="entry name" value="WGR_domain"/>
</dbReference>
<dbReference type="InterPro" id="IPR036930">
    <property type="entry name" value="WGR_dom_sf"/>
</dbReference>
<keyword evidence="3" id="KW-1185">Reference proteome</keyword>
<gene>
    <name evidence="2" type="ORF">CSC94_23020</name>
</gene>
<dbReference type="OrthoDB" id="5801306at2"/>
<organism evidence="2 3">
    <name type="scientific">Zhengella mangrovi</name>
    <dbReference type="NCBI Taxonomy" id="1982044"/>
    <lineage>
        <taxon>Bacteria</taxon>
        <taxon>Pseudomonadati</taxon>
        <taxon>Pseudomonadota</taxon>
        <taxon>Alphaproteobacteria</taxon>
        <taxon>Hyphomicrobiales</taxon>
        <taxon>Notoacmeibacteraceae</taxon>
        <taxon>Zhengella</taxon>
    </lineage>
</organism>
<evidence type="ECO:0000313" key="2">
    <source>
        <dbReference type="EMBL" id="PHP64702.1"/>
    </source>
</evidence>
<dbReference type="RefSeq" id="WP_099308729.1">
    <property type="nucleotide sequence ID" value="NZ_PDVP01000026.1"/>
</dbReference>
<name>A0A2G1QGR3_9HYPH</name>
<sequence>MELFPSSAYLTKIRPAENMRRFYALQVMPDLFGGCSLIRRWGRIGTYGADRIEHFPSEGAALDALRDWIDAKAKRGYALQLV</sequence>
<comment type="caution">
    <text evidence="2">The sequence shown here is derived from an EMBL/GenBank/DDBJ whole genome shotgun (WGS) entry which is preliminary data.</text>
</comment>
<dbReference type="EMBL" id="PDVP01000026">
    <property type="protein sequence ID" value="PHP64702.1"/>
    <property type="molecule type" value="Genomic_DNA"/>
</dbReference>
<dbReference type="SUPFAM" id="SSF142921">
    <property type="entry name" value="WGR domain-like"/>
    <property type="match status" value="1"/>
</dbReference>
<dbReference type="Proteomes" id="UP000221168">
    <property type="component" value="Unassembled WGS sequence"/>
</dbReference>